<evidence type="ECO:0000313" key="3">
    <source>
        <dbReference type="EMBL" id="MCL7051435.1"/>
    </source>
</evidence>
<dbReference type="InterPro" id="IPR007021">
    <property type="entry name" value="DUF659"/>
</dbReference>
<dbReference type="InterPro" id="IPR008906">
    <property type="entry name" value="HATC_C_dom"/>
</dbReference>
<proteinExistence type="predicted"/>
<protein>
    <submittedName>
        <fullName evidence="3">Uncharacterized protein</fullName>
    </submittedName>
</protein>
<dbReference type="PANTHER" id="PTHR32166">
    <property type="entry name" value="OSJNBA0013A04.12 PROTEIN"/>
    <property type="match status" value="1"/>
</dbReference>
<dbReference type="GO" id="GO:0046983">
    <property type="term" value="F:protein dimerization activity"/>
    <property type="evidence" value="ECO:0007669"/>
    <property type="project" value="InterPro"/>
</dbReference>
<feature type="domain" description="HAT C-terminal dimerisation" evidence="2">
    <location>
        <begin position="535"/>
        <end position="600"/>
    </location>
</feature>
<dbReference type="Pfam" id="PF04937">
    <property type="entry name" value="DUF659"/>
    <property type="match status" value="1"/>
</dbReference>
<dbReference type="Proteomes" id="UP001177140">
    <property type="component" value="Unassembled WGS sequence"/>
</dbReference>
<accession>A0AA42B4T3</accession>
<reference evidence="3" key="1">
    <citation type="submission" date="2022-03" db="EMBL/GenBank/DDBJ databases">
        <title>A functionally conserved STORR gene fusion in Papaver species that diverged 16.8 million years ago.</title>
        <authorList>
            <person name="Catania T."/>
        </authorList>
    </citation>
    <scope>NUCLEOTIDE SEQUENCE</scope>
    <source>
        <strain evidence="3">S-191538</strain>
    </source>
</reference>
<name>A0AA42B4T3_PAPNU</name>
<dbReference type="SUPFAM" id="SSF53098">
    <property type="entry name" value="Ribonuclease H-like"/>
    <property type="match status" value="1"/>
</dbReference>
<comment type="caution">
    <text evidence="3">The sequence shown here is derived from an EMBL/GenBank/DDBJ whole genome shotgun (WGS) entry which is preliminary data.</text>
</comment>
<dbReference type="InterPro" id="IPR012337">
    <property type="entry name" value="RNaseH-like_sf"/>
</dbReference>
<feature type="non-terminal residue" evidence="3">
    <location>
        <position position="702"/>
    </location>
</feature>
<keyword evidence="4" id="KW-1185">Reference proteome</keyword>
<evidence type="ECO:0000259" key="1">
    <source>
        <dbReference type="Pfam" id="PF04937"/>
    </source>
</evidence>
<organism evidence="3 4">
    <name type="scientific">Papaver nudicaule</name>
    <name type="common">Iceland poppy</name>
    <dbReference type="NCBI Taxonomy" id="74823"/>
    <lineage>
        <taxon>Eukaryota</taxon>
        <taxon>Viridiplantae</taxon>
        <taxon>Streptophyta</taxon>
        <taxon>Embryophyta</taxon>
        <taxon>Tracheophyta</taxon>
        <taxon>Spermatophyta</taxon>
        <taxon>Magnoliopsida</taxon>
        <taxon>Ranunculales</taxon>
        <taxon>Papaveraceae</taxon>
        <taxon>Papaveroideae</taxon>
        <taxon>Papaver</taxon>
    </lineage>
</organism>
<sequence length="702" mass="80247">MSTPSPRVKPSVDPGWDYGQPLIGDRNSVKCDLCGVITRAGIFRHKKHLLGGFKDATLCPNVTKEIQDRIRKFRDEQSSKKKEKDAATVTPTAVRPLRQIKGYKQQIDSGSGSSSSPPLPRRTRDIDNVLGEVIADFFYENGISLDAARSKSFGKMIAAVGEFGVGLKPITCEDLGGGMLDNKVKGVREWIDGLKVHWKMYGCSIMCDWWREGEKGRTIVNFLVNCRRGTVFWKSIDGTERVKTSERVFEMLNEVIGEVGVENVVQVVTDNAPNYKCAGKWLMEQTNIFWTPCAAHCVNLMCKEISEVRKVAEVVTKCRRIIVYMYNDDTVLQMMRKFIGGGDLTRPGVTRFTTSFLTMDNILNQKSCLKEMMISDEWTKSKYANEDDGKIVTRILKDDSFWNDLQFCLTLFKPLVDVIRIMYLDEEPSMGSIYHATDKMRKKILCLLLGEPKYSATLNRVLKIVDTYRMDQLHQPLYAAAYYLNPSIYFTVQSEMKRMLCPDEVKQDKIIDQLVVYRSAEGMMGDPAAIRKRATSPPFEWWVTWGSEVPELQEFARKVLGLTCSASPYERNWSAFNNLHSKNRNKLEHQKLNELLFVTYNTKLRTRYLDRTSLLGKYTEPIVSEDMEEASAEWLVPFSSNDKRLRGEDDSQNWSKGPILLNEKSACQTITTVYKKRAIGNACTNSRNVYYFVFNVKFLENA</sequence>
<dbReference type="PANTHER" id="PTHR32166:SF122">
    <property type="entry name" value="OS09G0499600 PROTEIN"/>
    <property type="match status" value="1"/>
</dbReference>
<evidence type="ECO:0000259" key="2">
    <source>
        <dbReference type="Pfam" id="PF05699"/>
    </source>
</evidence>
<dbReference type="EMBL" id="JAJJMA010338427">
    <property type="protein sequence ID" value="MCL7051435.1"/>
    <property type="molecule type" value="Genomic_DNA"/>
</dbReference>
<feature type="domain" description="DUF659" evidence="1">
    <location>
        <begin position="173"/>
        <end position="321"/>
    </location>
</feature>
<evidence type="ECO:0000313" key="4">
    <source>
        <dbReference type="Proteomes" id="UP001177140"/>
    </source>
</evidence>
<gene>
    <name evidence="3" type="ORF">MKW94_004835</name>
</gene>
<dbReference type="AlphaFoldDB" id="A0AA42B4T3"/>
<dbReference type="Pfam" id="PF05699">
    <property type="entry name" value="Dimer_Tnp_hAT"/>
    <property type="match status" value="1"/>
</dbReference>